<proteinExistence type="predicted"/>
<reference evidence="1" key="1">
    <citation type="submission" date="2019-01" db="EMBL/GenBank/DDBJ databases">
        <title>Colletotrichum abscissum LGMF1257.</title>
        <authorList>
            <person name="Baroncelli R."/>
        </authorList>
    </citation>
    <scope>NUCLEOTIDE SEQUENCE</scope>
    <source>
        <strain evidence="1">Ca142</strain>
    </source>
</reference>
<name>A0A9P9XRQ1_9PEZI</name>
<dbReference type="Proteomes" id="UP001056436">
    <property type="component" value="Unassembled WGS sequence"/>
</dbReference>
<gene>
    <name evidence="1" type="ORF">CABS02_00813</name>
</gene>
<dbReference type="OrthoDB" id="10436281at2759"/>
<keyword evidence="2" id="KW-1185">Reference proteome</keyword>
<sequence>MGGIGSCEWLARLDDWRCYQTSSVGDSDEKAGRDPECHTGGRGVVALHVSCCAPRYIAAELCRPGTWCTVELFICLSAGLPCLATRLYCLSSLLRSRLS</sequence>
<dbReference type="AlphaFoldDB" id="A0A9P9XRQ1"/>
<organism evidence="1 2">
    <name type="scientific">Colletotrichum abscissum</name>
    <dbReference type="NCBI Taxonomy" id="1671311"/>
    <lineage>
        <taxon>Eukaryota</taxon>
        <taxon>Fungi</taxon>
        <taxon>Dikarya</taxon>
        <taxon>Ascomycota</taxon>
        <taxon>Pezizomycotina</taxon>
        <taxon>Sordariomycetes</taxon>
        <taxon>Hypocreomycetidae</taxon>
        <taxon>Glomerellales</taxon>
        <taxon>Glomerellaceae</taxon>
        <taxon>Colletotrichum</taxon>
        <taxon>Colletotrichum acutatum species complex</taxon>
    </lineage>
</organism>
<comment type="caution">
    <text evidence="1">The sequence shown here is derived from an EMBL/GenBank/DDBJ whole genome shotgun (WGS) entry which is preliminary data.</text>
</comment>
<accession>A0A9P9XRQ1</accession>
<dbReference type="EMBL" id="SDAQ01000002">
    <property type="protein sequence ID" value="KAI3558773.1"/>
    <property type="molecule type" value="Genomic_DNA"/>
</dbReference>
<protein>
    <submittedName>
        <fullName evidence="1">Uncharacterized protein</fullName>
    </submittedName>
</protein>
<evidence type="ECO:0000313" key="1">
    <source>
        <dbReference type="EMBL" id="KAI3558773.1"/>
    </source>
</evidence>
<evidence type="ECO:0000313" key="2">
    <source>
        <dbReference type="Proteomes" id="UP001056436"/>
    </source>
</evidence>